<dbReference type="OrthoDB" id="2155283at2759"/>
<dbReference type="Pfam" id="PF26034">
    <property type="entry name" value="PHAT_SMAUG"/>
    <property type="match status" value="1"/>
</dbReference>
<evidence type="ECO:0000256" key="1">
    <source>
        <dbReference type="ARBA" id="ARBA00004496"/>
    </source>
</evidence>
<organism evidence="12 13">
    <name type="scientific">Coptotermes formosanus</name>
    <name type="common">Formosan subterranean termite</name>
    <dbReference type="NCBI Taxonomy" id="36987"/>
    <lineage>
        <taxon>Eukaryota</taxon>
        <taxon>Metazoa</taxon>
        <taxon>Ecdysozoa</taxon>
        <taxon>Arthropoda</taxon>
        <taxon>Hexapoda</taxon>
        <taxon>Insecta</taxon>
        <taxon>Pterygota</taxon>
        <taxon>Neoptera</taxon>
        <taxon>Polyneoptera</taxon>
        <taxon>Dictyoptera</taxon>
        <taxon>Blattodea</taxon>
        <taxon>Blattoidea</taxon>
        <taxon>Termitoidae</taxon>
        <taxon>Rhinotermitidae</taxon>
        <taxon>Coptotermes</taxon>
    </lineage>
</organism>
<proteinExistence type="inferred from homology"/>
<dbReference type="SUPFAM" id="SSF47769">
    <property type="entry name" value="SAM/Pointed domain"/>
    <property type="match status" value="1"/>
</dbReference>
<feature type="domain" description="SAM" evidence="11">
    <location>
        <begin position="317"/>
        <end position="380"/>
    </location>
</feature>
<feature type="region of interest" description="Disordered" evidence="10">
    <location>
        <begin position="233"/>
        <end position="306"/>
    </location>
</feature>
<gene>
    <name evidence="12" type="ORF">Cfor_00595</name>
</gene>
<evidence type="ECO:0000256" key="6">
    <source>
        <dbReference type="ARBA" id="ARBA00022491"/>
    </source>
</evidence>
<dbReference type="Proteomes" id="UP000502823">
    <property type="component" value="Unassembled WGS sequence"/>
</dbReference>
<dbReference type="InterPro" id="IPR050897">
    <property type="entry name" value="SMAUG/VTS1_RNA-bind"/>
</dbReference>
<dbReference type="InterPro" id="IPR037093">
    <property type="entry name" value="PHAT_dom_sf"/>
</dbReference>
<keyword evidence="8" id="KW-0810">Translation regulation</keyword>
<evidence type="ECO:0000256" key="7">
    <source>
        <dbReference type="ARBA" id="ARBA00022553"/>
    </source>
</evidence>
<evidence type="ECO:0000256" key="5">
    <source>
        <dbReference type="ARBA" id="ARBA00022490"/>
    </source>
</evidence>
<reference evidence="13" key="1">
    <citation type="submission" date="2020-01" db="EMBL/GenBank/DDBJ databases">
        <title>Draft genome sequence of the Termite Coptotermes fromosanus.</title>
        <authorList>
            <person name="Itakura S."/>
            <person name="Yosikawa Y."/>
            <person name="Umezawa K."/>
        </authorList>
    </citation>
    <scope>NUCLEOTIDE SEQUENCE [LARGE SCALE GENOMIC DNA]</scope>
</reference>
<evidence type="ECO:0000256" key="9">
    <source>
        <dbReference type="ARBA" id="ARBA00022884"/>
    </source>
</evidence>
<evidence type="ECO:0000256" key="4">
    <source>
        <dbReference type="ARBA" id="ARBA00022473"/>
    </source>
</evidence>
<evidence type="ECO:0000259" key="11">
    <source>
        <dbReference type="SMART" id="SM00454"/>
    </source>
</evidence>
<name>A0A6L2PBV7_COPFO</name>
<keyword evidence="5" id="KW-0963">Cytoplasm</keyword>
<dbReference type="InterPro" id="IPR058599">
    <property type="entry name" value="PHAT_Smg/ZCCHC2-like"/>
</dbReference>
<keyword evidence="7" id="KW-0597">Phosphoprotein</keyword>
<feature type="region of interest" description="Disordered" evidence="10">
    <location>
        <begin position="417"/>
        <end position="460"/>
    </location>
</feature>
<dbReference type="CDD" id="cd09557">
    <property type="entry name" value="SAM_Smaug"/>
    <property type="match status" value="1"/>
</dbReference>
<dbReference type="GO" id="GO:0003729">
    <property type="term" value="F:mRNA binding"/>
    <property type="evidence" value="ECO:0007669"/>
    <property type="project" value="TreeGrafter"/>
</dbReference>
<dbReference type="Gene3D" id="1.10.150.50">
    <property type="entry name" value="Transcription Factor, Ets-1"/>
    <property type="match status" value="1"/>
</dbReference>
<keyword evidence="9" id="KW-0694">RNA-binding</keyword>
<dbReference type="FunCoup" id="A0A6L2PBV7">
    <property type="interactions" value="899"/>
</dbReference>
<feature type="compositionally biased region" description="Low complexity" evidence="10">
    <location>
        <begin position="296"/>
        <end position="306"/>
    </location>
</feature>
<evidence type="ECO:0000313" key="12">
    <source>
        <dbReference type="EMBL" id="GFG30003.1"/>
    </source>
</evidence>
<dbReference type="Gene3D" id="1.25.40.170">
    <property type="entry name" value="Smaug, PHAT domain"/>
    <property type="match status" value="2"/>
</dbReference>
<feature type="compositionally biased region" description="Pro residues" evidence="10">
    <location>
        <begin position="575"/>
        <end position="588"/>
    </location>
</feature>
<feature type="compositionally biased region" description="Polar residues" evidence="10">
    <location>
        <begin position="549"/>
        <end position="562"/>
    </location>
</feature>
<dbReference type="InParanoid" id="A0A6L2PBV7"/>
<dbReference type="Pfam" id="PF09246">
    <property type="entry name" value="PHAT"/>
    <property type="match status" value="1"/>
</dbReference>
<protein>
    <recommendedName>
        <fullName evidence="3">Protein Smaug</fullName>
    </recommendedName>
</protein>
<feature type="region of interest" description="Disordered" evidence="10">
    <location>
        <begin position="530"/>
        <end position="616"/>
    </location>
</feature>
<dbReference type="GO" id="GO:0000289">
    <property type="term" value="P:nuclear-transcribed mRNA poly(A) tail shortening"/>
    <property type="evidence" value="ECO:0007669"/>
    <property type="project" value="TreeGrafter"/>
</dbReference>
<evidence type="ECO:0000256" key="3">
    <source>
        <dbReference type="ARBA" id="ARBA00018651"/>
    </source>
</evidence>
<dbReference type="InterPro" id="IPR037634">
    <property type="entry name" value="Smaug_SAM"/>
</dbReference>
<dbReference type="EMBL" id="BLKM01000192">
    <property type="protein sequence ID" value="GFG30003.1"/>
    <property type="molecule type" value="Genomic_DNA"/>
</dbReference>
<comment type="caution">
    <text evidence="12">The sequence shown here is derived from an EMBL/GenBank/DDBJ whole genome shotgun (WGS) entry which is preliminary data.</text>
</comment>
<dbReference type="InterPro" id="IPR013761">
    <property type="entry name" value="SAM/pointed_sf"/>
</dbReference>
<feature type="compositionally biased region" description="Polar residues" evidence="10">
    <location>
        <begin position="233"/>
        <end position="274"/>
    </location>
</feature>
<dbReference type="InterPro" id="IPR001660">
    <property type="entry name" value="SAM"/>
</dbReference>
<dbReference type="FunFam" id="1.10.150.50:FF:000013">
    <property type="entry name" value="Protein Smaug homolog 1 isoform 2"/>
    <property type="match status" value="1"/>
</dbReference>
<keyword evidence="13" id="KW-1185">Reference proteome</keyword>
<sequence>MGSGKRICYSSFCEMFREQVNTISSWFDQWNECEKTVALYSLIKRVTHVNARFLSLVLDQTVGDSHELQLHEQQANNPGFVSSLPAESDAAIAQLLLHVPLLRPGNNETKARYVTVIHKVLSHTVETGAHIDKARQLLSYSLIHPAFSGEDRRSLTYWLRLLEARITNGTSRAMPSAVGDSPRHQQTSMIWGQQQYLQQQQSRGSGGQEMPVMNGHYIVHNCNSAPSITSHNKTGFTDATNYSSNTHPRVRRSNSLTPPVSITQTSDFWSSQDDLSGRQKPRSFSLSSEHAPPLSPQSSLASSGSGSLDELRTGFTSDACGMRDVPSWLKSLRLHKYAQLFAQLSYEEMMALTEEQLAAQGVTKGARHKIIISIRKLKERYNILCQLEKDVVEGNNLAVALEELKAILISPIKASHHEDKERDETEVGSDVKITGSSTAGSHVENIGSDSVPVPSDSDSAVPDEDIPVQFTKVMGKVCTQLLVSNHAEEEVVRLFMWLLDHSLQHEAFTTQQKRRLSSWRLQIQDAWHLSPSHHKTNDQRHARHRWHHSSQFSSGTTNGYSHSHSHLHGNRGQRFPPPPPPPPPPLPQPIGCGSYHQRGTSTKISPGPGFTTLYPSNSTAPLTSTATGQQECNSLSIMGSMMGAGVSFMAKRPSLQDTLPEPLQLHTSLQRTRSAPPKPNNFCGLSFAPGAKCQSPENNSAAVDPEINSRLESLCLSVTEHALGGCGETNAGSVTLQCPSELIVIRSNYYNGVCTITDNDVSQLILSLGQMIEP</sequence>
<dbReference type="PANTHER" id="PTHR12515:SF5">
    <property type="entry name" value="PROTEIN SMAUG"/>
    <property type="match status" value="1"/>
</dbReference>
<comment type="similarity">
    <text evidence="2">Belongs to the SMAUG family.</text>
</comment>
<evidence type="ECO:0000313" key="13">
    <source>
        <dbReference type="Proteomes" id="UP000502823"/>
    </source>
</evidence>
<evidence type="ECO:0000256" key="8">
    <source>
        <dbReference type="ARBA" id="ARBA00022845"/>
    </source>
</evidence>
<dbReference type="SMART" id="SM00454">
    <property type="entry name" value="SAM"/>
    <property type="match status" value="1"/>
</dbReference>
<dbReference type="GO" id="GO:0000932">
    <property type="term" value="C:P-body"/>
    <property type="evidence" value="ECO:0007669"/>
    <property type="project" value="TreeGrafter"/>
</dbReference>
<keyword evidence="4" id="KW-0217">Developmental protein</keyword>
<dbReference type="GO" id="GO:0030371">
    <property type="term" value="F:translation repressor activity"/>
    <property type="evidence" value="ECO:0007669"/>
    <property type="project" value="InterPro"/>
</dbReference>
<feature type="compositionally biased region" description="Low complexity" evidence="10">
    <location>
        <begin position="448"/>
        <end position="460"/>
    </location>
</feature>
<comment type="subcellular location">
    <subcellularLocation>
        <location evidence="1">Cytoplasm</location>
    </subcellularLocation>
</comment>
<dbReference type="PANTHER" id="PTHR12515">
    <property type="entry name" value="STERILE ALPHA MOTIF DOMAIN CONTAINING PROTEIN 4-RELATED"/>
    <property type="match status" value="1"/>
</dbReference>
<dbReference type="AlphaFoldDB" id="A0A6L2PBV7"/>
<evidence type="ECO:0000256" key="2">
    <source>
        <dbReference type="ARBA" id="ARBA00008232"/>
    </source>
</evidence>
<accession>A0A6L2PBV7</accession>
<keyword evidence="6" id="KW-0678">Repressor</keyword>
<dbReference type="Pfam" id="PF00536">
    <property type="entry name" value="SAM_1"/>
    <property type="match status" value="1"/>
</dbReference>
<evidence type="ECO:0000256" key="10">
    <source>
        <dbReference type="SAM" id="MobiDB-lite"/>
    </source>
</evidence>
<dbReference type="GO" id="GO:0006355">
    <property type="term" value="P:regulation of DNA-templated transcription"/>
    <property type="evidence" value="ECO:0007669"/>
    <property type="project" value="InterPro"/>
</dbReference>
<dbReference type="InterPro" id="IPR015327">
    <property type="entry name" value="PHAT_dom"/>
</dbReference>